<dbReference type="Gene3D" id="3.40.50.300">
    <property type="entry name" value="P-loop containing nucleotide triphosphate hydrolases"/>
    <property type="match status" value="3"/>
</dbReference>
<dbReference type="GO" id="GO:0005524">
    <property type="term" value="F:ATP binding"/>
    <property type="evidence" value="ECO:0007669"/>
    <property type="project" value="UniProtKB-UniRule"/>
</dbReference>
<dbReference type="PANTHER" id="PTHR11070">
    <property type="entry name" value="UVRD / RECB / PCRA DNA HELICASE FAMILY MEMBER"/>
    <property type="match status" value="1"/>
</dbReference>
<evidence type="ECO:0000256" key="4">
    <source>
        <dbReference type="ARBA" id="ARBA00022840"/>
    </source>
</evidence>
<dbReference type="InterPro" id="IPR027417">
    <property type="entry name" value="P-loop_NTPase"/>
</dbReference>
<evidence type="ECO:0000256" key="5">
    <source>
        <dbReference type="ARBA" id="ARBA00023235"/>
    </source>
</evidence>
<dbReference type="InterPro" id="IPR000212">
    <property type="entry name" value="DNA_helicase_UvrD/REP"/>
</dbReference>
<dbReference type="EMBL" id="JEMG01000001">
    <property type="protein sequence ID" value="EYC50838.1"/>
    <property type="molecule type" value="Genomic_DNA"/>
</dbReference>
<evidence type="ECO:0000256" key="1">
    <source>
        <dbReference type="ARBA" id="ARBA00022741"/>
    </source>
</evidence>
<dbReference type="SUPFAM" id="SSF52540">
    <property type="entry name" value="P-loop containing nucleoside triphosphate hydrolases"/>
    <property type="match status" value="1"/>
</dbReference>
<dbReference type="STRING" id="1458275.AZ34_06990"/>
<dbReference type="Proteomes" id="UP000023268">
    <property type="component" value="Unassembled WGS sequence"/>
</dbReference>
<comment type="catalytic activity">
    <reaction evidence="6">
        <text>Couples ATP hydrolysis with the unwinding of duplex DNA by translocating in the 3'-5' direction.</text>
        <dbReference type="EC" id="5.6.2.4"/>
    </reaction>
</comment>
<dbReference type="Gene3D" id="1.10.486.10">
    <property type="entry name" value="PCRA, domain 4"/>
    <property type="match status" value="1"/>
</dbReference>
<dbReference type="Pfam" id="PF12705">
    <property type="entry name" value="PDDEXK_1"/>
    <property type="match status" value="1"/>
</dbReference>
<evidence type="ECO:0000256" key="9">
    <source>
        <dbReference type="ARBA" id="ARBA00048988"/>
    </source>
</evidence>
<dbReference type="PROSITE" id="PS51198">
    <property type="entry name" value="UVRD_HELICASE_ATP_BIND"/>
    <property type="match status" value="1"/>
</dbReference>
<proteinExistence type="predicted"/>
<protein>
    <recommendedName>
        <fullName evidence="7">DNA 3'-5' helicase</fullName>
        <ecNumber evidence="7">5.6.2.4</ecNumber>
    </recommendedName>
    <alternativeName>
        <fullName evidence="8">DNA 3'-5' helicase II</fullName>
    </alternativeName>
</protein>
<dbReference type="GO" id="GO:0000725">
    <property type="term" value="P:recombinational repair"/>
    <property type="evidence" value="ECO:0007669"/>
    <property type="project" value="TreeGrafter"/>
</dbReference>
<evidence type="ECO:0000259" key="11">
    <source>
        <dbReference type="PROSITE" id="PS51198"/>
    </source>
</evidence>
<reference evidence="13 14" key="1">
    <citation type="submission" date="2014-02" db="EMBL/GenBank/DDBJ databases">
        <title>Draft Genome of Hylemonella gracilis isolated from the Niagara River.</title>
        <authorList>
            <person name="Pawlowski D.R."/>
            <person name="Koudelka G.B."/>
        </authorList>
    </citation>
    <scope>NUCLEOTIDE SEQUENCE [LARGE SCALE GENOMIC DNA]</scope>
    <source>
        <strain evidence="13 14">Niagara R</strain>
    </source>
</reference>
<dbReference type="eggNOG" id="COG1074">
    <property type="taxonomic scope" value="Bacteria"/>
</dbReference>
<dbReference type="GO" id="GO:0043138">
    <property type="term" value="F:3'-5' DNA helicase activity"/>
    <property type="evidence" value="ECO:0007669"/>
    <property type="project" value="UniProtKB-EC"/>
</dbReference>
<dbReference type="InterPro" id="IPR014016">
    <property type="entry name" value="UvrD-like_ATP-bd"/>
</dbReference>
<dbReference type="GO" id="GO:0003677">
    <property type="term" value="F:DNA binding"/>
    <property type="evidence" value="ECO:0007669"/>
    <property type="project" value="InterPro"/>
</dbReference>
<comment type="catalytic activity">
    <reaction evidence="9">
        <text>ATP + H2O = ADP + phosphate + H(+)</text>
        <dbReference type="Rhea" id="RHEA:13065"/>
        <dbReference type="ChEBI" id="CHEBI:15377"/>
        <dbReference type="ChEBI" id="CHEBI:15378"/>
        <dbReference type="ChEBI" id="CHEBI:30616"/>
        <dbReference type="ChEBI" id="CHEBI:43474"/>
        <dbReference type="ChEBI" id="CHEBI:456216"/>
        <dbReference type="EC" id="5.6.2.4"/>
    </reaction>
</comment>
<comment type="caution">
    <text evidence="13">The sequence shown here is derived from an EMBL/GenBank/DDBJ whole genome shotgun (WGS) entry which is preliminary data.</text>
</comment>
<dbReference type="InterPro" id="IPR038726">
    <property type="entry name" value="PDDEXK_AddAB-type"/>
</dbReference>
<name>A0A016XHY9_9BURK</name>
<evidence type="ECO:0000313" key="14">
    <source>
        <dbReference type="Proteomes" id="UP000023268"/>
    </source>
</evidence>
<keyword evidence="5" id="KW-0413">Isomerase</keyword>
<keyword evidence="1 10" id="KW-0547">Nucleotide-binding</keyword>
<dbReference type="EC" id="5.6.2.4" evidence="7"/>
<organism evidence="13 14">
    <name type="scientific">Hylemonella gracilis str. Niagara R</name>
    <dbReference type="NCBI Taxonomy" id="1458275"/>
    <lineage>
        <taxon>Bacteria</taxon>
        <taxon>Pseudomonadati</taxon>
        <taxon>Pseudomonadota</taxon>
        <taxon>Betaproteobacteria</taxon>
        <taxon>Burkholderiales</taxon>
        <taxon>Comamonadaceae</taxon>
        <taxon>Hylemonella</taxon>
    </lineage>
</organism>
<evidence type="ECO:0000256" key="10">
    <source>
        <dbReference type="PROSITE-ProRule" id="PRU00560"/>
    </source>
</evidence>
<evidence type="ECO:0000256" key="8">
    <source>
        <dbReference type="ARBA" id="ARBA00034923"/>
    </source>
</evidence>
<dbReference type="PANTHER" id="PTHR11070:SF2">
    <property type="entry name" value="ATP-DEPENDENT DNA HELICASE SRS2"/>
    <property type="match status" value="1"/>
</dbReference>
<feature type="domain" description="UvrD-like helicase C-terminal" evidence="12">
    <location>
        <begin position="536"/>
        <end position="805"/>
    </location>
</feature>
<dbReference type="Pfam" id="PF00580">
    <property type="entry name" value="UvrD-helicase"/>
    <property type="match status" value="1"/>
</dbReference>
<keyword evidence="3 10" id="KW-0347">Helicase</keyword>
<gene>
    <name evidence="13" type="ORF">AZ34_06990</name>
</gene>
<accession>A0A016XHY9</accession>
<dbReference type="GO" id="GO:0016787">
    <property type="term" value="F:hydrolase activity"/>
    <property type="evidence" value="ECO:0007669"/>
    <property type="project" value="UniProtKB-UniRule"/>
</dbReference>
<evidence type="ECO:0000259" key="12">
    <source>
        <dbReference type="PROSITE" id="PS51217"/>
    </source>
</evidence>
<evidence type="ECO:0000256" key="2">
    <source>
        <dbReference type="ARBA" id="ARBA00022801"/>
    </source>
</evidence>
<keyword evidence="4 10" id="KW-0067">ATP-binding</keyword>
<evidence type="ECO:0000256" key="6">
    <source>
        <dbReference type="ARBA" id="ARBA00034617"/>
    </source>
</evidence>
<keyword evidence="2 10" id="KW-0378">Hydrolase</keyword>
<dbReference type="PROSITE" id="PS51217">
    <property type="entry name" value="UVRD_HELICASE_CTER"/>
    <property type="match status" value="1"/>
</dbReference>
<evidence type="ECO:0000256" key="7">
    <source>
        <dbReference type="ARBA" id="ARBA00034808"/>
    </source>
</evidence>
<dbReference type="InterPro" id="IPR011335">
    <property type="entry name" value="Restrct_endonuc-II-like"/>
</dbReference>
<dbReference type="Pfam" id="PF13361">
    <property type="entry name" value="UvrD_C"/>
    <property type="match status" value="1"/>
</dbReference>
<dbReference type="GO" id="GO:0033202">
    <property type="term" value="C:DNA helicase complex"/>
    <property type="evidence" value="ECO:0007669"/>
    <property type="project" value="TreeGrafter"/>
</dbReference>
<evidence type="ECO:0000256" key="3">
    <source>
        <dbReference type="ARBA" id="ARBA00022806"/>
    </source>
</evidence>
<evidence type="ECO:0000313" key="13">
    <source>
        <dbReference type="EMBL" id="EYC50838.1"/>
    </source>
</evidence>
<dbReference type="InterPro" id="IPR014017">
    <property type="entry name" value="DNA_helicase_UvrD-like_C"/>
</dbReference>
<sequence>MDGVCLNMQAAYEHNGGHVSREAFYAIACDPRRHVAVEACAGAGKTWMLVSRILRALLGERGDDGAQAHEILAITFTKKAAGEMRQRLMEWLAEFARADDDRLRAELRARGVEHARVDLLIEPLRGLHLRLLQQGRGVQIRTFHSWFAALLRNAPLAVLDQLGLPAAYELLENDEEARAQVWRPFHARLLRERDQGGSALADYQAVVTRHGRSQTEKALDAALDKRVEFALADAAGTIETSVPRFDVLFPDFKGWTSPSQALTSEAAAARWQAWSQALGQEKNKTPQSAALAIEQAFSELTDGDERLAALRKALFVADADRLTQHLKKYPAAQQAEAELQPLLQAQQQHEAWEHQQRMTRLARILLGEYAALKRERGWVDMSDVERAALHLLERSELSAWLQQRLDARTRHLLIDEFQDTNPLQWQALHAWLSGYAGVGGGVSGGEGAPRLFIVGDPKQSIYRFRRAEPQIFQAAQAFVRVLGGDLLACDHTRRNAPAVLARVNAVLGEAQARGEYEGFRVHTTESAQLGEAWALPPIERPAKDNKEVTAVWRDSLLAPRVTPDDTLRALECRQAAHWIAGQIRAGLPPKEVMVLARKRDRLVAMQAELLALGVPATQPEQGDLGAAPEVQDLTALLDVLVSPGHDLSLARVLRSPLFGEARGLDDAALLEIAARQRGSRQAWFDLLQTTPVTAWTHVDLRVVGPRLRRWQEWVRTLPPHDALDAIYADGDVVARYMAAAPAHLRLRVQTHLQALLEAALQFDGGRYATPYALVRALRAGKLPAPAQPMPEGGAVRLLTVHGAKGLEAETVLLLDTDTPPQRAQTMSVLLDWPGEASAPRSFVFLASEKEERLPPSARAAHAREQGAREREELNMLYVALTRARAQLAVSAVQPHQQNAARASWWQRMSPGCALVLPQTDAADSAGMVVADVTGEIQEKALAVKAAPSLIELRVLPAIRFAPVPEPEPRAPEEALATRIGSAMHRLLEWTRLDASDFSGAQIERAGAEQGLTPLQAAQAADMARRILLGAGAWAWRSADVVWWANEVPVMVDGQTRRIDRLLRHRDGTWWVLDYKSASYAQAGAVTRAQMQAQLRAYRDAVQAVYAGRPVRVAFLDAQGRMETLE</sequence>
<feature type="binding site" evidence="10">
    <location>
        <begin position="39"/>
        <end position="46"/>
    </location>
    <ligand>
        <name>ATP</name>
        <dbReference type="ChEBI" id="CHEBI:30616"/>
    </ligand>
</feature>
<dbReference type="AlphaFoldDB" id="A0A016XHY9"/>
<feature type="domain" description="UvrD-like helicase ATP-binding" evidence="11">
    <location>
        <begin position="18"/>
        <end position="496"/>
    </location>
</feature>
<dbReference type="OrthoDB" id="5905204at2"/>
<dbReference type="SUPFAM" id="SSF52980">
    <property type="entry name" value="Restriction endonuclease-like"/>
    <property type="match status" value="1"/>
</dbReference>
<dbReference type="GO" id="GO:0005829">
    <property type="term" value="C:cytosol"/>
    <property type="evidence" value="ECO:0007669"/>
    <property type="project" value="TreeGrafter"/>
</dbReference>